<protein>
    <submittedName>
        <fullName evidence="5">Methyl-accepting chemotaxis protein</fullName>
    </submittedName>
</protein>
<evidence type="ECO:0000256" key="1">
    <source>
        <dbReference type="ARBA" id="ARBA00023224"/>
    </source>
</evidence>
<feature type="region of interest" description="Disordered" evidence="3">
    <location>
        <begin position="64"/>
        <end position="95"/>
    </location>
</feature>
<feature type="compositionally biased region" description="Polar residues" evidence="3">
    <location>
        <begin position="64"/>
        <end position="79"/>
    </location>
</feature>
<dbReference type="PROSITE" id="PS50111">
    <property type="entry name" value="CHEMOTAXIS_TRANSDUC_2"/>
    <property type="match status" value="1"/>
</dbReference>
<dbReference type="EMBL" id="JAUSUY010000002">
    <property type="protein sequence ID" value="MDT3425194.1"/>
    <property type="molecule type" value="Genomic_DNA"/>
</dbReference>
<feature type="domain" description="Methyl-accepting transducer" evidence="4">
    <location>
        <begin position="253"/>
        <end position="470"/>
    </location>
</feature>
<dbReference type="SUPFAM" id="SSF54631">
    <property type="entry name" value="CBS-domain pair"/>
    <property type="match status" value="1"/>
</dbReference>
<feature type="compositionally biased region" description="Basic and acidic residues" evidence="3">
    <location>
        <begin position="8"/>
        <end position="23"/>
    </location>
</feature>
<evidence type="ECO:0000256" key="3">
    <source>
        <dbReference type="SAM" id="MobiDB-lite"/>
    </source>
</evidence>
<gene>
    <name evidence="5" type="ORF">J2Z22_000707</name>
</gene>
<feature type="region of interest" description="Disordered" evidence="3">
    <location>
        <begin position="1"/>
        <end position="27"/>
    </location>
</feature>
<dbReference type="InterPro" id="IPR046342">
    <property type="entry name" value="CBS_dom_sf"/>
</dbReference>
<proteinExistence type="predicted"/>
<keyword evidence="6" id="KW-1185">Reference proteome</keyword>
<dbReference type="RefSeq" id="WP_025701581.1">
    <property type="nucleotide sequence ID" value="NZ_JAUSUY010000002.1"/>
</dbReference>
<name>A0ABU3H301_9BACL</name>
<dbReference type="Gene3D" id="3.10.580.10">
    <property type="entry name" value="CBS-domain"/>
    <property type="match status" value="1"/>
</dbReference>
<accession>A0ABU3H301</accession>
<dbReference type="Pfam" id="PF00015">
    <property type="entry name" value="MCPsignal"/>
    <property type="match status" value="1"/>
</dbReference>
<dbReference type="Gene3D" id="1.10.287.950">
    <property type="entry name" value="Methyl-accepting chemotaxis protein"/>
    <property type="match status" value="1"/>
</dbReference>
<organism evidence="5 6">
    <name type="scientific">Paenibacillus forsythiae</name>
    <dbReference type="NCBI Taxonomy" id="365616"/>
    <lineage>
        <taxon>Bacteria</taxon>
        <taxon>Bacillati</taxon>
        <taxon>Bacillota</taxon>
        <taxon>Bacilli</taxon>
        <taxon>Bacillales</taxon>
        <taxon>Paenibacillaceae</taxon>
        <taxon>Paenibacillus</taxon>
    </lineage>
</organism>
<dbReference type="Pfam" id="PF00571">
    <property type="entry name" value="CBS"/>
    <property type="match status" value="1"/>
</dbReference>
<dbReference type="PANTHER" id="PTHR32089">
    <property type="entry name" value="METHYL-ACCEPTING CHEMOTAXIS PROTEIN MCPB"/>
    <property type="match status" value="1"/>
</dbReference>
<dbReference type="InterPro" id="IPR004089">
    <property type="entry name" value="MCPsignal_dom"/>
</dbReference>
<dbReference type="SMART" id="SM00283">
    <property type="entry name" value="MA"/>
    <property type="match status" value="1"/>
</dbReference>
<evidence type="ECO:0000313" key="6">
    <source>
        <dbReference type="Proteomes" id="UP001248709"/>
    </source>
</evidence>
<evidence type="ECO:0000256" key="2">
    <source>
        <dbReference type="PROSITE-ProRule" id="PRU00284"/>
    </source>
</evidence>
<dbReference type="Proteomes" id="UP001248709">
    <property type="component" value="Unassembled WGS sequence"/>
</dbReference>
<dbReference type="PANTHER" id="PTHR32089:SF112">
    <property type="entry name" value="LYSOZYME-LIKE PROTEIN-RELATED"/>
    <property type="match status" value="1"/>
</dbReference>
<evidence type="ECO:0000259" key="4">
    <source>
        <dbReference type="PROSITE" id="PS50111"/>
    </source>
</evidence>
<comment type="caution">
    <text evidence="5">The sequence shown here is derived from an EMBL/GenBank/DDBJ whole genome shotgun (WGS) entry which is preliminary data.</text>
</comment>
<dbReference type="InterPro" id="IPR000644">
    <property type="entry name" value="CBS_dom"/>
</dbReference>
<reference evidence="5 6" key="1">
    <citation type="submission" date="2023-07" db="EMBL/GenBank/DDBJ databases">
        <title>Genomic Encyclopedia of Type Strains, Phase IV (KMG-IV): sequencing the most valuable type-strain genomes for metagenomic binning, comparative biology and taxonomic classification.</title>
        <authorList>
            <person name="Goeker M."/>
        </authorList>
    </citation>
    <scope>NUCLEOTIDE SEQUENCE [LARGE SCALE GENOMIC DNA]</scope>
    <source>
        <strain evidence="5 6">T98</strain>
    </source>
</reference>
<keyword evidence="1 2" id="KW-0807">Transducer</keyword>
<dbReference type="SUPFAM" id="SSF58104">
    <property type="entry name" value="Methyl-accepting chemotaxis protein (MCP) signaling domain"/>
    <property type="match status" value="1"/>
</dbReference>
<evidence type="ECO:0000313" key="5">
    <source>
        <dbReference type="EMBL" id="MDT3425194.1"/>
    </source>
</evidence>
<sequence>MGSLTTVEEERGKLGEGGTDIRTDAAANDKLTIKRQEIGRNEHLLRQKRKAAQTGVLSLEAAQASASRTAVQTRPSYSEATEEFAGEAGDGRENGTCVMTKERETALPVDTEAPTARPSAVSLADYCISVPEIDLHLNCLEALEVFRDNLNAPCIVVRDEEERPAGLLMRDSFHRQLSGRFSAELFYSRPASRFADNETLMVESSASPSGLIERALRRKEEQFYDCVIVTEEGKLKGVLTVRDLMALSGRLQERAEQERRLAVEGSCVHVGEMGSALQEAAAAAETARAECGRMEQWIAAGSGKLGHVHTSYLRVEERMSDQRSQVEELLNNVTEIASLTGEIDGIAETSELLALNASIEAAHAGEHGRGFQVVADEVRTLARHTRRLTASISSLLGSIGEQAARTAELTGAAAGDIGGSAEEIAAAKRLFASLQTAVSTVEKADETACRLARQSADRALEVKGRLLAMSDFTER</sequence>